<evidence type="ECO:0000313" key="3">
    <source>
        <dbReference type="EMBL" id="CAH1215277.1"/>
    </source>
</evidence>
<dbReference type="RefSeq" id="WP_236290286.1">
    <property type="nucleotide sequence ID" value="NZ_CAKMMW010000013.1"/>
</dbReference>
<keyword evidence="4" id="KW-1185">Reference proteome</keyword>
<feature type="domain" description="HTH cro/C1-type" evidence="2">
    <location>
        <begin position="7"/>
        <end position="61"/>
    </location>
</feature>
<dbReference type="EMBL" id="CAKMMW010000013">
    <property type="protein sequence ID" value="CAH1215277.1"/>
    <property type="molecule type" value="Genomic_DNA"/>
</dbReference>
<evidence type="ECO:0000259" key="2">
    <source>
        <dbReference type="PROSITE" id="PS50943"/>
    </source>
</evidence>
<dbReference type="Proteomes" id="UP000838821">
    <property type="component" value="Unassembled WGS sequence"/>
</dbReference>
<dbReference type="SMART" id="SM00530">
    <property type="entry name" value="HTH_XRE"/>
    <property type="match status" value="1"/>
</dbReference>
<keyword evidence="1" id="KW-0238">DNA-binding</keyword>
<dbReference type="Gene3D" id="1.10.260.40">
    <property type="entry name" value="lambda repressor-like DNA-binding domains"/>
    <property type="match status" value="1"/>
</dbReference>
<dbReference type="SUPFAM" id="SSF47413">
    <property type="entry name" value="lambda repressor-like DNA-binding domains"/>
    <property type="match status" value="1"/>
</dbReference>
<sequence>MSLGERIKERRDRLDMLQEQCADSVGVTRGVLSSYERNVSIPPSNVLGRLAKALNTSTDYLLELTDDPTPSINKNETLTEDDVKRRKFMIDMEEILRKSSDLDDTMIAHSLRIMEVTFLERLGESKRKK</sequence>
<protein>
    <recommendedName>
        <fullName evidence="2">HTH cro/C1-type domain-containing protein</fullName>
    </recommendedName>
</protein>
<proteinExistence type="predicted"/>
<dbReference type="Pfam" id="PF01381">
    <property type="entry name" value="HTH_3"/>
    <property type="match status" value="1"/>
</dbReference>
<dbReference type="PROSITE" id="PS50943">
    <property type="entry name" value="HTH_CROC1"/>
    <property type="match status" value="1"/>
</dbReference>
<reference evidence="3" key="1">
    <citation type="submission" date="2022-01" db="EMBL/GenBank/DDBJ databases">
        <authorList>
            <person name="Criscuolo A."/>
        </authorList>
    </citation>
    <scope>NUCLEOTIDE SEQUENCE</scope>
    <source>
        <strain evidence="3">CIP111891</strain>
    </source>
</reference>
<dbReference type="InterPro" id="IPR001387">
    <property type="entry name" value="Cro/C1-type_HTH"/>
</dbReference>
<evidence type="ECO:0000256" key="1">
    <source>
        <dbReference type="ARBA" id="ARBA00023125"/>
    </source>
</evidence>
<accession>A0ABN8GQ97</accession>
<dbReference type="PANTHER" id="PTHR46558">
    <property type="entry name" value="TRACRIPTIONAL REGULATORY PROTEIN-RELATED-RELATED"/>
    <property type="match status" value="1"/>
</dbReference>
<organism evidence="3 4">
    <name type="scientific">Paenibacillus allorhizoplanae</name>
    <dbReference type="NCBI Taxonomy" id="2905648"/>
    <lineage>
        <taxon>Bacteria</taxon>
        <taxon>Bacillati</taxon>
        <taxon>Bacillota</taxon>
        <taxon>Bacilli</taxon>
        <taxon>Bacillales</taxon>
        <taxon>Paenibacillaceae</taxon>
        <taxon>Paenibacillus</taxon>
    </lineage>
</organism>
<dbReference type="CDD" id="cd00093">
    <property type="entry name" value="HTH_XRE"/>
    <property type="match status" value="1"/>
</dbReference>
<name>A0ABN8GQ97_9BACL</name>
<comment type="caution">
    <text evidence="3">The sequence shown here is derived from an EMBL/GenBank/DDBJ whole genome shotgun (WGS) entry which is preliminary data.</text>
</comment>
<evidence type="ECO:0000313" key="4">
    <source>
        <dbReference type="Proteomes" id="UP000838821"/>
    </source>
</evidence>
<gene>
    <name evidence="3" type="ORF">PAECIP111891_04245</name>
</gene>
<dbReference type="PANTHER" id="PTHR46558:SF11">
    <property type="entry name" value="HTH-TYPE TRANSCRIPTIONAL REGULATOR XRE"/>
    <property type="match status" value="1"/>
</dbReference>
<dbReference type="InterPro" id="IPR010982">
    <property type="entry name" value="Lambda_DNA-bd_dom_sf"/>
</dbReference>